<evidence type="ECO:0000313" key="3">
    <source>
        <dbReference type="Proteomes" id="UP000217311"/>
    </source>
</evidence>
<proteinExistence type="predicted"/>
<feature type="domain" description="SnoaL-like" evidence="1">
    <location>
        <begin position="131"/>
        <end position="232"/>
    </location>
</feature>
<evidence type="ECO:0000313" key="2">
    <source>
        <dbReference type="EMBL" id="ATC32277.1"/>
    </source>
</evidence>
<name>A0A290MTL8_CAUVI</name>
<dbReference type="InterPro" id="IPR037401">
    <property type="entry name" value="SnoaL-like"/>
</dbReference>
<accession>A0A290MTL8</accession>
<dbReference type="Pfam" id="PF12680">
    <property type="entry name" value="SnoaL_2"/>
    <property type="match status" value="2"/>
</dbReference>
<dbReference type="EMBL" id="CP023315">
    <property type="protein sequence ID" value="ATC32277.1"/>
    <property type="molecule type" value="Genomic_DNA"/>
</dbReference>
<sequence length="244" mass="27761">MTPDEDRIAQLYEAFNTRAFDRLFAGMAQDVSWPDEVEDRRLEGVEAVRDYFETATAPLRVRHQPIALFTPSPGQVEVLTRQTVVSAVDGSLWSSLRVRHRFTIRDGLITRLESQQNYAAPSFEGVDRLLQRLFDAINARDLDAIMDCYTADARLQDKLEDGHIVGAQDIRAHFEHLFATLQVTLAMRDYVFEPDDRVRVRLQVEARGAKGHLWQDGGVTAWYRLQAGRIVEQDVDDSGDETAP</sequence>
<organism evidence="2 3">
    <name type="scientific">Caulobacter vibrioides</name>
    <name type="common">Caulobacter crescentus</name>
    <dbReference type="NCBI Taxonomy" id="155892"/>
    <lineage>
        <taxon>Bacteria</taxon>
        <taxon>Pseudomonadati</taxon>
        <taxon>Pseudomonadota</taxon>
        <taxon>Alphaproteobacteria</taxon>
        <taxon>Caulobacterales</taxon>
        <taxon>Caulobacteraceae</taxon>
        <taxon>Caulobacter</taxon>
    </lineage>
</organism>
<dbReference type="Proteomes" id="UP000217311">
    <property type="component" value="Chromosome"/>
</dbReference>
<reference evidence="3" key="1">
    <citation type="submission" date="2017-09" db="EMBL/GenBank/DDBJ databases">
        <title>Genome evolution observed in wild isolates of Caulobacter crescentus.</title>
        <authorList>
            <person name="Ely B."/>
            <person name="Wilson K."/>
            <person name="Scott D."/>
        </authorList>
    </citation>
    <scope>NUCLEOTIDE SEQUENCE [LARGE SCALE GENOMIC DNA]</scope>
    <source>
        <strain evidence="3">CB13b1a</strain>
    </source>
</reference>
<protein>
    <submittedName>
        <fullName evidence="2">Nuclear transport factor 2 family protein</fullName>
    </submittedName>
</protein>
<evidence type="ECO:0000259" key="1">
    <source>
        <dbReference type="Pfam" id="PF12680"/>
    </source>
</evidence>
<dbReference type="SUPFAM" id="SSF54427">
    <property type="entry name" value="NTF2-like"/>
    <property type="match status" value="2"/>
</dbReference>
<dbReference type="RefSeq" id="WP_096051698.1">
    <property type="nucleotide sequence ID" value="NZ_CP023315.3"/>
</dbReference>
<feature type="domain" description="SnoaL-like" evidence="1">
    <location>
        <begin position="9"/>
        <end position="111"/>
    </location>
</feature>
<gene>
    <name evidence="2" type="ORF">CA606_07890</name>
</gene>
<dbReference type="Gene3D" id="3.10.450.50">
    <property type="match status" value="2"/>
</dbReference>
<dbReference type="AlphaFoldDB" id="A0A290MTL8"/>
<dbReference type="InterPro" id="IPR032710">
    <property type="entry name" value="NTF2-like_dom_sf"/>
</dbReference>